<dbReference type="Proteomes" id="UP000019118">
    <property type="component" value="Unassembled WGS sequence"/>
</dbReference>
<dbReference type="PANTHER" id="PTHR10707">
    <property type="entry name" value="CYTOCHROME C OXIDASE SUBUNIT IV"/>
    <property type="match status" value="1"/>
</dbReference>
<keyword evidence="8 10" id="KW-0496">Mitochondrion</keyword>
<dbReference type="InterPro" id="IPR036639">
    <property type="entry name" value="Cyt_c_oxidase_su4_sf"/>
</dbReference>
<evidence type="ECO:0000313" key="12">
    <source>
        <dbReference type="EnsemblMetazoa" id="XP_019760680.1"/>
    </source>
</evidence>
<dbReference type="OMA" id="IDCADFP"/>
<dbReference type="GO" id="GO:0045277">
    <property type="term" value="C:respiratory chain complex IV"/>
    <property type="evidence" value="ECO:0007669"/>
    <property type="project" value="InterPro"/>
</dbReference>
<comment type="pathway">
    <text evidence="10">Energy metabolism; oxidative phosphorylation.</text>
</comment>
<dbReference type="HOGENOM" id="CLU_117340_0_0_1"/>
<dbReference type="InterPro" id="IPR013288">
    <property type="entry name" value="Cyt_c_oxidase_su4"/>
</dbReference>
<dbReference type="AlphaFoldDB" id="N6T8Z6"/>
<keyword evidence="9 10" id="KW-0472">Membrane</keyword>
<feature type="non-terminal residue" evidence="11">
    <location>
        <position position="1"/>
    </location>
</feature>
<dbReference type="GO" id="GO:0005743">
    <property type="term" value="C:mitochondrial inner membrane"/>
    <property type="evidence" value="ECO:0007669"/>
    <property type="project" value="UniProtKB-SubCell"/>
</dbReference>
<comment type="subcellular location">
    <subcellularLocation>
        <location evidence="1 10">Mitochondrion inner membrane</location>
        <topology evidence="1 10">Single-pass membrane protein</topology>
    </subcellularLocation>
</comment>
<dbReference type="FunFam" id="1.10.442.10:FF:000001">
    <property type="entry name" value="Cytochrome c oxidase subunit 4 isoform 1"/>
    <property type="match status" value="1"/>
</dbReference>
<dbReference type="EnsemblMetazoa" id="XM_019905121.1">
    <property type="protein sequence ID" value="XP_019760680.1"/>
    <property type="gene ID" value="LOC109538077"/>
</dbReference>
<dbReference type="Pfam" id="PF02936">
    <property type="entry name" value="COX4"/>
    <property type="match status" value="1"/>
</dbReference>
<dbReference type="KEGG" id="dpa:109538077"/>
<name>N6T8Z6_DENPD</name>
<evidence type="ECO:0000313" key="11">
    <source>
        <dbReference type="EMBL" id="ENN76704.1"/>
    </source>
</evidence>
<keyword evidence="6 10" id="KW-1133">Transmembrane helix</keyword>
<proteinExistence type="inferred from homology"/>
<evidence type="ECO:0000256" key="1">
    <source>
        <dbReference type="ARBA" id="ARBA00004434"/>
    </source>
</evidence>
<evidence type="ECO:0000256" key="10">
    <source>
        <dbReference type="RuleBase" id="RU367145"/>
    </source>
</evidence>
<dbReference type="SUPFAM" id="SSF81406">
    <property type="entry name" value="Mitochondrial cytochrome c oxidase subunit IV"/>
    <property type="match status" value="1"/>
</dbReference>
<comment type="function">
    <text evidence="10">Component of the cytochrome c oxidase, the last enzyme in the mitochondrial electron transport chain which drives oxidative phosphorylation.</text>
</comment>
<comment type="similarity">
    <text evidence="2 10">Belongs to the cytochrome c oxidase IV family.</text>
</comment>
<keyword evidence="3 10" id="KW-0812">Transmembrane</keyword>
<keyword evidence="4 10" id="KW-0999">Mitochondrion inner membrane</keyword>
<comment type="subunit">
    <text evidence="10">Component of the cytochrome c oxidase (complex IV, CIV), a multisubunit enzyme composed of 14 subunits.</text>
</comment>
<organism evidence="11">
    <name type="scientific">Dendroctonus ponderosae</name>
    <name type="common">Mountain pine beetle</name>
    <dbReference type="NCBI Taxonomy" id="77166"/>
    <lineage>
        <taxon>Eukaryota</taxon>
        <taxon>Metazoa</taxon>
        <taxon>Ecdysozoa</taxon>
        <taxon>Arthropoda</taxon>
        <taxon>Hexapoda</taxon>
        <taxon>Insecta</taxon>
        <taxon>Pterygota</taxon>
        <taxon>Neoptera</taxon>
        <taxon>Endopterygota</taxon>
        <taxon>Coleoptera</taxon>
        <taxon>Polyphaga</taxon>
        <taxon>Cucujiformia</taxon>
        <taxon>Curculionidae</taxon>
        <taxon>Scolytinae</taxon>
        <taxon>Dendroctonus</taxon>
    </lineage>
</organism>
<reference evidence="12" key="2">
    <citation type="submission" date="2024-08" db="UniProtKB">
        <authorList>
            <consortium name="EnsemblMetazoa"/>
        </authorList>
    </citation>
    <scope>IDENTIFICATION</scope>
</reference>
<dbReference type="OrthoDB" id="186013at2759"/>
<keyword evidence="7" id="KW-0560">Oxidoreductase</keyword>
<gene>
    <name evidence="12" type="primary">109538077</name>
    <name evidence="11" type="ORF">YQE_06769</name>
</gene>
<evidence type="ECO:0000256" key="9">
    <source>
        <dbReference type="ARBA" id="ARBA00023136"/>
    </source>
</evidence>
<dbReference type="CDD" id="cd00922">
    <property type="entry name" value="Cyt_c_Oxidase_IV"/>
    <property type="match status" value="1"/>
</dbReference>
<feature type="transmembrane region" description="Helical" evidence="10">
    <location>
        <begin position="115"/>
        <end position="134"/>
    </location>
</feature>
<accession>N6T8Z6</accession>
<dbReference type="UniPathway" id="UPA00705"/>
<evidence type="ECO:0000256" key="3">
    <source>
        <dbReference type="ARBA" id="ARBA00022692"/>
    </source>
</evidence>
<sequence length="195" mass="23078">MVSIMRISSRSLLKSRLFIKHCQIAHISEQERNLIGNREIVGFGMNGQPVYVDAHDYPFPAIRWKETTTELQALHEKEKCDWNELSCEDKKALYRASFCQTFSEFQATSLGEWKYVLGSLLMIISPAFWLFYYFKATIYSGKLPESFEEERRACQFRRMLDLKMNPIQGLASKWDYEKDDWKDPRDPWKPKPKSK</sequence>
<keyword evidence="13" id="KW-1185">Reference proteome</keyword>
<evidence type="ECO:0000256" key="5">
    <source>
        <dbReference type="ARBA" id="ARBA00022946"/>
    </source>
</evidence>
<keyword evidence="5" id="KW-0809">Transit peptide</keyword>
<dbReference type="GO" id="GO:0016491">
    <property type="term" value="F:oxidoreductase activity"/>
    <property type="evidence" value="ECO:0007669"/>
    <property type="project" value="UniProtKB-KW"/>
</dbReference>
<dbReference type="GO" id="GO:0006123">
    <property type="term" value="P:mitochondrial electron transport, cytochrome c to oxygen"/>
    <property type="evidence" value="ECO:0007669"/>
    <property type="project" value="InterPro"/>
</dbReference>
<dbReference type="EMBL" id="KB740969">
    <property type="protein sequence ID" value="ENN76704.1"/>
    <property type="molecule type" value="Genomic_DNA"/>
</dbReference>
<evidence type="ECO:0000256" key="2">
    <source>
        <dbReference type="ARBA" id="ARBA00008135"/>
    </source>
</evidence>
<evidence type="ECO:0000256" key="8">
    <source>
        <dbReference type="ARBA" id="ARBA00023128"/>
    </source>
</evidence>
<dbReference type="Gene3D" id="1.10.442.10">
    <property type="entry name" value="Cytochrome c oxidase subunit IV"/>
    <property type="match status" value="1"/>
</dbReference>
<dbReference type="PANTHER" id="PTHR10707:SF10">
    <property type="entry name" value="CYTOCHROME C OXIDASE SUBUNIT 4"/>
    <property type="match status" value="1"/>
</dbReference>
<dbReference type="InterPro" id="IPR004203">
    <property type="entry name" value="Cyt_c_oxidase_su4_fam"/>
</dbReference>
<evidence type="ECO:0000256" key="7">
    <source>
        <dbReference type="ARBA" id="ARBA00023002"/>
    </source>
</evidence>
<evidence type="ECO:0000313" key="13">
    <source>
        <dbReference type="Proteomes" id="UP000019118"/>
    </source>
</evidence>
<evidence type="ECO:0000256" key="4">
    <source>
        <dbReference type="ARBA" id="ARBA00022792"/>
    </source>
</evidence>
<protein>
    <recommendedName>
        <fullName evidence="10">Cytochrome c oxidase subunit 4</fullName>
    </recommendedName>
</protein>
<dbReference type="PRINTS" id="PR01873">
    <property type="entry name" value="CYTCOXIDASE4"/>
</dbReference>
<evidence type="ECO:0000256" key="6">
    <source>
        <dbReference type="ARBA" id="ARBA00022989"/>
    </source>
</evidence>
<reference evidence="11 13" key="1">
    <citation type="journal article" date="2013" name="Genome Biol.">
        <title>Draft genome of the mountain pine beetle, Dendroctonus ponderosae Hopkins, a major forest pest.</title>
        <authorList>
            <person name="Keeling C.I."/>
            <person name="Yuen M.M."/>
            <person name="Liao N.Y."/>
            <person name="Docking T.R."/>
            <person name="Chan S.K."/>
            <person name="Taylor G.A."/>
            <person name="Palmquist D.L."/>
            <person name="Jackman S.D."/>
            <person name="Nguyen A."/>
            <person name="Li M."/>
            <person name="Henderson H."/>
            <person name="Janes J.K."/>
            <person name="Zhao Y."/>
            <person name="Pandoh P."/>
            <person name="Moore R."/>
            <person name="Sperling F.A."/>
            <person name="Huber D.P."/>
            <person name="Birol I."/>
            <person name="Jones S.J."/>
            <person name="Bohlmann J."/>
        </authorList>
    </citation>
    <scope>NUCLEOTIDE SEQUENCE</scope>
</reference>